<evidence type="ECO:0000313" key="2">
    <source>
        <dbReference type="EMBL" id="GIG06271.1"/>
    </source>
</evidence>
<proteinExistence type="predicted"/>
<comment type="caution">
    <text evidence="2">The sequence shown here is derived from an EMBL/GenBank/DDBJ whole genome shotgun (WGS) entry which is preliminary data.</text>
</comment>
<sequence length="91" mass="9937">MRDGLERFSDGRTRTRSGEPRRGASPTAKDYLVSDSYLQAPLTSTLCVAETVRPDNINAQLRLDGGSGSGQITLDSLDFRVTTTRLLPCPH</sequence>
<dbReference type="EMBL" id="BONI01000021">
    <property type="protein sequence ID" value="GIG06271.1"/>
    <property type="molecule type" value="Genomic_DNA"/>
</dbReference>
<gene>
    <name evidence="2" type="ORF">Cco03nite_29710</name>
</gene>
<dbReference type="Proteomes" id="UP000630887">
    <property type="component" value="Unassembled WGS sequence"/>
</dbReference>
<keyword evidence="3" id="KW-1185">Reference proteome</keyword>
<accession>A0A8J3P6V9</accession>
<reference evidence="2 3" key="1">
    <citation type="submission" date="2021-01" db="EMBL/GenBank/DDBJ databases">
        <title>Whole genome shotgun sequence of Catellatospora coxensis NBRC 107359.</title>
        <authorList>
            <person name="Komaki H."/>
            <person name="Tamura T."/>
        </authorList>
    </citation>
    <scope>NUCLEOTIDE SEQUENCE [LARGE SCALE GENOMIC DNA]</scope>
    <source>
        <strain evidence="2 3">NBRC 107359</strain>
    </source>
</reference>
<feature type="region of interest" description="Disordered" evidence="1">
    <location>
        <begin position="1"/>
        <end position="30"/>
    </location>
</feature>
<feature type="compositionally biased region" description="Basic and acidic residues" evidence="1">
    <location>
        <begin position="1"/>
        <end position="22"/>
    </location>
</feature>
<dbReference type="RefSeq" id="WP_203692645.1">
    <property type="nucleotide sequence ID" value="NZ_BAAALC010000015.1"/>
</dbReference>
<evidence type="ECO:0000256" key="1">
    <source>
        <dbReference type="SAM" id="MobiDB-lite"/>
    </source>
</evidence>
<evidence type="ECO:0000313" key="3">
    <source>
        <dbReference type="Proteomes" id="UP000630887"/>
    </source>
</evidence>
<name>A0A8J3P6V9_9ACTN</name>
<organism evidence="2 3">
    <name type="scientific">Catellatospora coxensis</name>
    <dbReference type="NCBI Taxonomy" id="310354"/>
    <lineage>
        <taxon>Bacteria</taxon>
        <taxon>Bacillati</taxon>
        <taxon>Actinomycetota</taxon>
        <taxon>Actinomycetes</taxon>
        <taxon>Micromonosporales</taxon>
        <taxon>Micromonosporaceae</taxon>
        <taxon>Catellatospora</taxon>
    </lineage>
</organism>
<dbReference type="AlphaFoldDB" id="A0A8J3P6V9"/>
<protein>
    <submittedName>
        <fullName evidence="2">Uncharacterized protein</fullName>
    </submittedName>
</protein>